<dbReference type="Proteomes" id="UP000597656">
    <property type="component" value="Unassembled WGS sequence"/>
</dbReference>
<dbReference type="InterPro" id="IPR045682">
    <property type="entry name" value="DUF6193"/>
</dbReference>
<evidence type="ECO:0000313" key="1">
    <source>
        <dbReference type="EMBL" id="GGN23248.1"/>
    </source>
</evidence>
<keyword evidence="2" id="KW-1185">Reference proteome</keyword>
<organism evidence="1 2">
    <name type="scientific">Lentzea pudingi</name>
    <dbReference type="NCBI Taxonomy" id="1789439"/>
    <lineage>
        <taxon>Bacteria</taxon>
        <taxon>Bacillati</taxon>
        <taxon>Actinomycetota</taxon>
        <taxon>Actinomycetes</taxon>
        <taxon>Pseudonocardiales</taxon>
        <taxon>Pseudonocardiaceae</taxon>
        <taxon>Lentzea</taxon>
    </lineage>
</organism>
<evidence type="ECO:0000313" key="2">
    <source>
        <dbReference type="Proteomes" id="UP000597656"/>
    </source>
</evidence>
<gene>
    <name evidence="1" type="ORF">GCM10011609_75880</name>
</gene>
<proteinExistence type="predicted"/>
<reference evidence="2" key="1">
    <citation type="journal article" date="2019" name="Int. J. Syst. Evol. Microbiol.">
        <title>The Global Catalogue of Microorganisms (GCM) 10K type strain sequencing project: providing services to taxonomists for standard genome sequencing and annotation.</title>
        <authorList>
            <consortium name="The Broad Institute Genomics Platform"/>
            <consortium name="The Broad Institute Genome Sequencing Center for Infectious Disease"/>
            <person name="Wu L."/>
            <person name="Ma J."/>
        </authorList>
    </citation>
    <scope>NUCLEOTIDE SEQUENCE [LARGE SCALE GENOMIC DNA]</scope>
    <source>
        <strain evidence="2">CGMCC 4.7319</strain>
    </source>
</reference>
<dbReference type="EMBL" id="BMNC01000018">
    <property type="protein sequence ID" value="GGN23248.1"/>
    <property type="molecule type" value="Genomic_DNA"/>
</dbReference>
<dbReference type="Pfam" id="PF19692">
    <property type="entry name" value="DUF6193"/>
    <property type="match status" value="1"/>
</dbReference>
<dbReference type="RefSeq" id="WP_189159711.1">
    <property type="nucleotide sequence ID" value="NZ_BMNC01000018.1"/>
</dbReference>
<accession>A0ABQ2ITE9</accession>
<protein>
    <submittedName>
        <fullName evidence="1">Uncharacterized protein</fullName>
    </submittedName>
</protein>
<comment type="caution">
    <text evidence="1">The sequence shown here is derived from an EMBL/GenBank/DDBJ whole genome shotgun (WGS) entry which is preliminary data.</text>
</comment>
<sequence length="227" mass="25187">MGRSLCQHVVDAGGLEIVLREACPGGDIELETFPGALTATVTQGDRSVRVSLWRQQRQFRIRYVLRKASLAYLTTTDLAEFTGSVALWLGGATARELAAAWPSFADFVAVADAFENGDRLEFIWQMDRALGQHGLGEFIEAAMREPRLRRLYPFTSHWWMSFKVAPDAHRWDGPWVRALGDGRFSVTGVRYPDRVDVDYDAAEAVRVCVAELDRLGVPSPSPGSACP</sequence>
<name>A0ABQ2ITE9_9PSEU</name>